<proteinExistence type="predicted"/>
<dbReference type="RefSeq" id="XP_069230772.1">
    <property type="nucleotide sequence ID" value="XM_069372066.1"/>
</dbReference>
<accession>A0AB34KRI3</accession>
<dbReference type="AlphaFoldDB" id="A0AB34KRI3"/>
<organism evidence="1 2">
    <name type="scientific">Cladosporium halotolerans</name>
    <dbReference type="NCBI Taxonomy" id="1052096"/>
    <lineage>
        <taxon>Eukaryota</taxon>
        <taxon>Fungi</taxon>
        <taxon>Dikarya</taxon>
        <taxon>Ascomycota</taxon>
        <taxon>Pezizomycotina</taxon>
        <taxon>Dothideomycetes</taxon>
        <taxon>Dothideomycetidae</taxon>
        <taxon>Cladosporiales</taxon>
        <taxon>Cladosporiaceae</taxon>
        <taxon>Cladosporium</taxon>
    </lineage>
</organism>
<protein>
    <submittedName>
        <fullName evidence="1">Uncharacterized protein</fullName>
    </submittedName>
</protein>
<dbReference type="Proteomes" id="UP000803884">
    <property type="component" value="Unassembled WGS sequence"/>
</dbReference>
<dbReference type="GeneID" id="96004904"/>
<evidence type="ECO:0000313" key="2">
    <source>
        <dbReference type="Proteomes" id="UP000803884"/>
    </source>
</evidence>
<reference evidence="1 2" key="1">
    <citation type="journal article" date="2020" name="Microbiol. Resour. Announc.">
        <title>Draft Genome Sequence of a Cladosporium Species Isolated from the Mesophotic Ascidian Didemnum maculosum.</title>
        <authorList>
            <person name="Gioti A."/>
            <person name="Siaperas R."/>
            <person name="Nikolaivits E."/>
            <person name="Le Goff G."/>
            <person name="Ouazzani J."/>
            <person name="Kotoulas G."/>
            <person name="Topakas E."/>
        </authorList>
    </citation>
    <scope>NUCLEOTIDE SEQUENCE [LARGE SCALE GENOMIC DNA]</scope>
    <source>
        <strain evidence="1 2">TM138-S3</strain>
    </source>
</reference>
<evidence type="ECO:0000313" key="1">
    <source>
        <dbReference type="EMBL" id="KAL1587667.1"/>
    </source>
</evidence>
<gene>
    <name evidence="1" type="ORF">WHR41_03460</name>
</gene>
<comment type="caution">
    <text evidence="1">The sequence shown here is derived from an EMBL/GenBank/DDBJ whole genome shotgun (WGS) entry which is preliminary data.</text>
</comment>
<keyword evidence="2" id="KW-1185">Reference proteome</keyword>
<dbReference type="EMBL" id="JAAQHG020000009">
    <property type="protein sequence ID" value="KAL1587667.1"/>
    <property type="molecule type" value="Genomic_DNA"/>
</dbReference>
<name>A0AB34KRI3_9PEZI</name>
<sequence length="268" mass="30057">MPKSEVQKRLTNVQAAELHQQNHQLPGLTFATLKRALTTNLLRVELIGRNNRLTSDEAKRLADAVLERFSVRQTPSPDPVRDNVTLLTAASWLGLGDQLNIPLGPAIGHAKKINLTRFRSDAEGYEEIVPADMESPDEKLREVYDIYWTSTQGGCTGSFSLTSLSLAPAREHRPEYSNDPDIHDAILRSASEVARNISNPPDEEIFRQRAKRSMSKVTGYPEGRGGDEDDGVDWRARCMALEFGGRVAQGEMFRYKERLLEEILDVLL</sequence>